<comment type="caution">
    <text evidence="9">The sequence shown here is derived from an EMBL/GenBank/DDBJ whole genome shotgun (WGS) entry which is preliminary data.</text>
</comment>
<keyword evidence="4 6" id="KW-0413">Isomerase</keyword>
<evidence type="ECO:0000259" key="8">
    <source>
        <dbReference type="SMART" id="SM00363"/>
    </source>
</evidence>
<evidence type="ECO:0000256" key="1">
    <source>
        <dbReference type="ARBA" id="ARBA00000073"/>
    </source>
</evidence>
<proteinExistence type="inferred from homology"/>
<feature type="domain" description="RNA-binding S4" evidence="8">
    <location>
        <begin position="16"/>
        <end position="73"/>
    </location>
</feature>
<dbReference type="PANTHER" id="PTHR47683">
    <property type="entry name" value="PSEUDOURIDINE SYNTHASE FAMILY PROTEIN-RELATED"/>
    <property type="match status" value="1"/>
</dbReference>
<evidence type="ECO:0000256" key="5">
    <source>
        <dbReference type="PROSITE-ProRule" id="PRU00182"/>
    </source>
</evidence>
<dbReference type="SUPFAM" id="SSF55120">
    <property type="entry name" value="Pseudouridine synthase"/>
    <property type="match status" value="1"/>
</dbReference>
<dbReference type="InterPro" id="IPR006145">
    <property type="entry name" value="PsdUridine_synth_RsuA/RluA"/>
</dbReference>
<dbReference type="RefSeq" id="WP_194213880.1">
    <property type="nucleotide sequence ID" value="NZ_CP061205.1"/>
</dbReference>
<evidence type="ECO:0000256" key="2">
    <source>
        <dbReference type="ARBA" id="ARBA00008348"/>
    </source>
</evidence>
<dbReference type="InterPro" id="IPR042092">
    <property type="entry name" value="PsdUridine_s_RsuA/RluB/E/F_cat"/>
</dbReference>
<organism evidence="9 10">
    <name type="scientific">Kordiimonas pumila</name>
    <dbReference type="NCBI Taxonomy" id="2161677"/>
    <lineage>
        <taxon>Bacteria</taxon>
        <taxon>Pseudomonadati</taxon>
        <taxon>Pseudomonadota</taxon>
        <taxon>Alphaproteobacteria</taxon>
        <taxon>Kordiimonadales</taxon>
        <taxon>Kordiimonadaceae</taxon>
        <taxon>Kordiimonas</taxon>
    </lineage>
</organism>
<dbReference type="Proteomes" id="UP001595444">
    <property type="component" value="Unassembled WGS sequence"/>
</dbReference>
<dbReference type="EMBL" id="JBHRSL010000010">
    <property type="protein sequence ID" value="MFC3052456.1"/>
    <property type="molecule type" value="Genomic_DNA"/>
</dbReference>
<name>A0ABV7D692_9PROT</name>
<dbReference type="CDD" id="cd00165">
    <property type="entry name" value="S4"/>
    <property type="match status" value="1"/>
</dbReference>
<evidence type="ECO:0000256" key="4">
    <source>
        <dbReference type="ARBA" id="ARBA00023235"/>
    </source>
</evidence>
<dbReference type="Pfam" id="PF00849">
    <property type="entry name" value="PseudoU_synth_2"/>
    <property type="match status" value="1"/>
</dbReference>
<keyword evidence="10" id="KW-1185">Reference proteome</keyword>
<dbReference type="SMART" id="SM00363">
    <property type="entry name" value="S4"/>
    <property type="match status" value="1"/>
</dbReference>
<dbReference type="NCBIfam" id="TIGR00093">
    <property type="entry name" value="pseudouridine synthase"/>
    <property type="match status" value="1"/>
</dbReference>
<dbReference type="SUPFAM" id="SSF55174">
    <property type="entry name" value="Alpha-L RNA-binding motif"/>
    <property type="match status" value="1"/>
</dbReference>
<dbReference type="InterPro" id="IPR036986">
    <property type="entry name" value="S4_RNA-bd_sf"/>
</dbReference>
<evidence type="ECO:0000256" key="7">
    <source>
        <dbReference type="SAM" id="MobiDB-lite"/>
    </source>
</evidence>
<dbReference type="Gene3D" id="3.30.70.1560">
    <property type="entry name" value="Alpha-L RNA-binding motif"/>
    <property type="match status" value="1"/>
</dbReference>
<comment type="catalytic activity">
    <reaction evidence="1">
        <text>a uridine in RNA = a pseudouridine in RNA</text>
        <dbReference type="Rhea" id="RHEA:48348"/>
        <dbReference type="Rhea" id="RHEA-COMP:12068"/>
        <dbReference type="Rhea" id="RHEA-COMP:12069"/>
        <dbReference type="ChEBI" id="CHEBI:65314"/>
        <dbReference type="ChEBI" id="CHEBI:65315"/>
    </reaction>
</comment>
<dbReference type="InterPro" id="IPR020103">
    <property type="entry name" value="PsdUridine_synth_cat_dom_sf"/>
</dbReference>
<dbReference type="PANTHER" id="PTHR47683:SF3">
    <property type="entry name" value="RIBOSOMAL LARGE SUBUNIT PSEUDOURIDINE SYNTHASE B"/>
    <property type="match status" value="1"/>
</dbReference>
<dbReference type="PROSITE" id="PS50889">
    <property type="entry name" value="S4"/>
    <property type="match status" value="1"/>
</dbReference>
<dbReference type="InterPro" id="IPR000748">
    <property type="entry name" value="PsdUridine_synth_RsuA/RluB/E/F"/>
</dbReference>
<comment type="similarity">
    <text evidence="2 6">Belongs to the pseudouridine synthase RsuA family.</text>
</comment>
<evidence type="ECO:0000313" key="9">
    <source>
        <dbReference type="EMBL" id="MFC3052456.1"/>
    </source>
</evidence>
<dbReference type="InterPro" id="IPR020094">
    <property type="entry name" value="TruA/RsuA/RluB/E/F_N"/>
</dbReference>
<feature type="region of interest" description="Disordered" evidence="7">
    <location>
        <begin position="263"/>
        <end position="334"/>
    </location>
</feature>
<evidence type="ECO:0000256" key="3">
    <source>
        <dbReference type="ARBA" id="ARBA00022884"/>
    </source>
</evidence>
<sequence>MTDNEKDINPDEQAGERIAKALARAGIASRREVERMIADGRVSVDGKKLDTPAFLVTTLDGIKVDGEAITQVSETKLWRMHKRRGTLTTHRDPEGRPTVFEKLPTHMGRVISVGRLDMNTEGLLLLTNDGELARWLELPKNEVIRRYRVRVHGRVDERILASLKNGLTIEGTHYGSIEASLERQQEGANAWVTVAIREGKNREVRRVMEHLGLAVNRLIRTHYGPFSLGTLTDGTVAQVGEKQLHEVLSDYFSTEKQSVVAPKIRHTPEKWAKAKPKATKPGDIRRRKAKNGDFTSDRPGKNTSRPGASDRGRGPKPSGNTLTLRPNRGSPKGR</sequence>
<dbReference type="InterPro" id="IPR050343">
    <property type="entry name" value="RsuA_PseudoU_synthase"/>
</dbReference>
<dbReference type="Gene3D" id="3.10.290.10">
    <property type="entry name" value="RNA-binding S4 domain"/>
    <property type="match status" value="1"/>
</dbReference>
<reference evidence="10" key="1">
    <citation type="journal article" date="2019" name="Int. J. Syst. Evol. Microbiol.">
        <title>The Global Catalogue of Microorganisms (GCM) 10K type strain sequencing project: providing services to taxonomists for standard genome sequencing and annotation.</title>
        <authorList>
            <consortium name="The Broad Institute Genomics Platform"/>
            <consortium name="The Broad Institute Genome Sequencing Center for Infectious Disease"/>
            <person name="Wu L."/>
            <person name="Ma J."/>
        </authorList>
    </citation>
    <scope>NUCLEOTIDE SEQUENCE [LARGE SCALE GENOMIC DNA]</scope>
    <source>
        <strain evidence="10">KCTC 62164</strain>
    </source>
</reference>
<dbReference type="PROSITE" id="PS01149">
    <property type="entry name" value="PSI_RSU"/>
    <property type="match status" value="1"/>
</dbReference>
<evidence type="ECO:0000313" key="10">
    <source>
        <dbReference type="Proteomes" id="UP001595444"/>
    </source>
</evidence>
<dbReference type="InterPro" id="IPR002942">
    <property type="entry name" value="S4_RNA-bd"/>
</dbReference>
<protein>
    <recommendedName>
        <fullName evidence="6">Pseudouridine synthase</fullName>
        <ecNumber evidence="6">5.4.99.-</ecNumber>
    </recommendedName>
</protein>
<accession>A0ABV7D692</accession>
<dbReference type="EC" id="5.4.99.-" evidence="6"/>
<keyword evidence="3 5" id="KW-0694">RNA-binding</keyword>
<dbReference type="Pfam" id="PF01479">
    <property type="entry name" value="S4"/>
    <property type="match status" value="1"/>
</dbReference>
<dbReference type="Gene3D" id="3.30.70.580">
    <property type="entry name" value="Pseudouridine synthase I, catalytic domain, N-terminal subdomain"/>
    <property type="match status" value="1"/>
</dbReference>
<gene>
    <name evidence="9" type="ORF">ACFOKA_11140</name>
</gene>
<dbReference type="GO" id="GO:0016853">
    <property type="term" value="F:isomerase activity"/>
    <property type="evidence" value="ECO:0007669"/>
    <property type="project" value="UniProtKB-KW"/>
</dbReference>
<evidence type="ECO:0000256" key="6">
    <source>
        <dbReference type="RuleBase" id="RU003887"/>
    </source>
</evidence>
<dbReference type="InterPro" id="IPR018496">
    <property type="entry name" value="PsdUridine_synth_RsuA/RluB_CS"/>
</dbReference>